<dbReference type="PROSITE" id="PS50943">
    <property type="entry name" value="HTH_CROC1"/>
    <property type="match status" value="1"/>
</dbReference>
<dbReference type="SMART" id="SM00530">
    <property type="entry name" value="HTH_XRE"/>
    <property type="match status" value="1"/>
</dbReference>
<keyword evidence="1" id="KW-0238">DNA-binding</keyword>
<reference evidence="3" key="2">
    <citation type="submission" date="2020-09" db="EMBL/GenBank/DDBJ databases">
        <authorList>
            <person name="Sun Q."/>
            <person name="Zhou Y."/>
        </authorList>
    </citation>
    <scope>NUCLEOTIDE SEQUENCE</scope>
    <source>
        <strain evidence="3">CGMCC 1.15533</strain>
    </source>
</reference>
<gene>
    <name evidence="3" type="ORF">GCM10011510_14870</name>
</gene>
<dbReference type="RefSeq" id="WP_068993295.1">
    <property type="nucleotide sequence ID" value="NZ_BMJN01000026.1"/>
</dbReference>
<dbReference type="InterPro" id="IPR010982">
    <property type="entry name" value="Lambda_DNA-bd_dom_sf"/>
</dbReference>
<comment type="caution">
    <text evidence="3">The sequence shown here is derived from an EMBL/GenBank/DDBJ whole genome shotgun (WGS) entry which is preliminary data.</text>
</comment>
<dbReference type="PANTHER" id="PTHR46558:SF11">
    <property type="entry name" value="HTH-TYPE TRANSCRIPTIONAL REGULATOR XRE"/>
    <property type="match status" value="1"/>
</dbReference>
<dbReference type="OrthoDB" id="2236632at2"/>
<feature type="domain" description="HTH cro/C1-type" evidence="2">
    <location>
        <begin position="8"/>
        <end position="62"/>
    </location>
</feature>
<reference evidence="3" key="1">
    <citation type="journal article" date="2014" name="Int. J. Syst. Evol. Microbiol.">
        <title>Complete genome sequence of Corynebacterium casei LMG S-19264T (=DSM 44701T), isolated from a smear-ripened cheese.</title>
        <authorList>
            <consortium name="US DOE Joint Genome Institute (JGI-PGF)"/>
            <person name="Walter F."/>
            <person name="Albersmeier A."/>
            <person name="Kalinowski J."/>
            <person name="Ruckert C."/>
        </authorList>
    </citation>
    <scope>NUCLEOTIDE SEQUENCE</scope>
    <source>
        <strain evidence="3">CGMCC 1.15533</strain>
    </source>
</reference>
<evidence type="ECO:0000256" key="1">
    <source>
        <dbReference type="ARBA" id="ARBA00023125"/>
    </source>
</evidence>
<organism evidence="3 4">
    <name type="scientific">Streptococcus himalayensis</name>
    <dbReference type="NCBI Taxonomy" id="1888195"/>
    <lineage>
        <taxon>Bacteria</taxon>
        <taxon>Bacillati</taxon>
        <taxon>Bacillota</taxon>
        <taxon>Bacilli</taxon>
        <taxon>Lactobacillales</taxon>
        <taxon>Streptococcaceae</taxon>
        <taxon>Streptococcus</taxon>
    </lineage>
</organism>
<dbReference type="PANTHER" id="PTHR46558">
    <property type="entry name" value="TRACRIPTIONAL REGULATORY PROTEIN-RELATED-RELATED"/>
    <property type="match status" value="1"/>
</dbReference>
<dbReference type="EMBL" id="BMJN01000026">
    <property type="protein sequence ID" value="GGE34578.1"/>
    <property type="molecule type" value="Genomic_DNA"/>
</dbReference>
<dbReference type="AlphaFoldDB" id="A0A917EFV1"/>
<evidence type="ECO:0000313" key="4">
    <source>
        <dbReference type="Proteomes" id="UP000660801"/>
    </source>
</evidence>
<dbReference type="Proteomes" id="UP000660801">
    <property type="component" value="Unassembled WGS sequence"/>
</dbReference>
<protein>
    <recommendedName>
        <fullName evidence="2">HTH cro/C1-type domain-containing protein</fullName>
    </recommendedName>
</protein>
<keyword evidence="4" id="KW-1185">Reference proteome</keyword>
<evidence type="ECO:0000259" key="2">
    <source>
        <dbReference type="PROSITE" id="PS50943"/>
    </source>
</evidence>
<dbReference type="SUPFAM" id="SSF47413">
    <property type="entry name" value="lambda repressor-like DNA-binding domains"/>
    <property type="match status" value="1"/>
</dbReference>
<dbReference type="GO" id="GO:0003677">
    <property type="term" value="F:DNA binding"/>
    <property type="evidence" value="ECO:0007669"/>
    <property type="project" value="UniProtKB-KW"/>
</dbReference>
<name>A0A917EFV1_9STRE</name>
<sequence length="170" mass="20026">MNYNKNKLKELRERDNISQKKLSEKLSVTEKTISRWENGESQIKPDKAQTLADYFNVDVGYLLGYNEGHQRMYEMFGVHPEKGSMGIIELAELIEVYDLRFIKDEKILDELQRDTTVAIKFLESIQTKLLLYGSISKGHTYRFEEIINFLLDFYETSERRKKELSGNNKN</sequence>
<accession>A0A917EFV1</accession>
<dbReference type="InterPro" id="IPR001387">
    <property type="entry name" value="Cro/C1-type_HTH"/>
</dbReference>
<evidence type="ECO:0000313" key="3">
    <source>
        <dbReference type="EMBL" id="GGE34578.1"/>
    </source>
</evidence>
<dbReference type="CDD" id="cd00093">
    <property type="entry name" value="HTH_XRE"/>
    <property type="match status" value="1"/>
</dbReference>
<dbReference type="Gene3D" id="1.10.260.40">
    <property type="entry name" value="lambda repressor-like DNA-binding domains"/>
    <property type="match status" value="1"/>
</dbReference>
<dbReference type="Pfam" id="PF01381">
    <property type="entry name" value="HTH_3"/>
    <property type="match status" value="1"/>
</dbReference>
<proteinExistence type="predicted"/>